<comment type="caution">
    <text evidence="2">The sequence shown here is derived from an EMBL/GenBank/DDBJ whole genome shotgun (WGS) entry which is preliminary data.</text>
</comment>
<gene>
    <name evidence="2" type="ORF">AVEN_44028_1</name>
</gene>
<evidence type="ECO:0000313" key="2">
    <source>
        <dbReference type="EMBL" id="GBM52856.1"/>
    </source>
</evidence>
<dbReference type="Proteomes" id="UP000499080">
    <property type="component" value="Unassembled WGS sequence"/>
</dbReference>
<evidence type="ECO:0000256" key="1">
    <source>
        <dbReference type="SAM" id="SignalP"/>
    </source>
</evidence>
<keyword evidence="3" id="KW-1185">Reference proteome</keyword>
<accession>A0A4Y2GJ98</accession>
<proteinExistence type="predicted"/>
<name>A0A4Y2GJ98_ARAVE</name>
<organism evidence="2 3">
    <name type="scientific">Araneus ventricosus</name>
    <name type="common">Orbweaver spider</name>
    <name type="synonym">Epeira ventricosa</name>
    <dbReference type="NCBI Taxonomy" id="182803"/>
    <lineage>
        <taxon>Eukaryota</taxon>
        <taxon>Metazoa</taxon>
        <taxon>Ecdysozoa</taxon>
        <taxon>Arthropoda</taxon>
        <taxon>Chelicerata</taxon>
        <taxon>Arachnida</taxon>
        <taxon>Araneae</taxon>
        <taxon>Araneomorphae</taxon>
        <taxon>Entelegynae</taxon>
        <taxon>Araneoidea</taxon>
        <taxon>Araneidae</taxon>
        <taxon>Araneus</taxon>
    </lineage>
</organism>
<evidence type="ECO:0008006" key="4">
    <source>
        <dbReference type="Google" id="ProtNLM"/>
    </source>
</evidence>
<keyword evidence="1" id="KW-0732">Signal</keyword>
<dbReference type="OrthoDB" id="6434150at2759"/>
<feature type="signal peptide" evidence="1">
    <location>
        <begin position="1"/>
        <end position="16"/>
    </location>
</feature>
<reference evidence="2 3" key="1">
    <citation type="journal article" date="2019" name="Sci. Rep.">
        <title>Orb-weaving spider Araneus ventricosus genome elucidates the spidroin gene catalogue.</title>
        <authorList>
            <person name="Kono N."/>
            <person name="Nakamura H."/>
            <person name="Ohtoshi R."/>
            <person name="Moran D.A.P."/>
            <person name="Shinohara A."/>
            <person name="Yoshida Y."/>
            <person name="Fujiwara M."/>
            <person name="Mori M."/>
            <person name="Tomita M."/>
            <person name="Arakawa K."/>
        </authorList>
    </citation>
    <scope>NUCLEOTIDE SEQUENCE [LARGE SCALE GENOMIC DNA]</scope>
</reference>
<evidence type="ECO:0000313" key="3">
    <source>
        <dbReference type="Proteomes" id="UP000499080"/>
    </source>
</evidence>
<dbReference type="AlphaFoldDB" id="A0A4Y2GJ98"/>
<feature type="chain" id="PRO_5021254779" description="Reverse transcriptase domain-containing protein" evidence="1">
    <location>
        <begin position="17"/>
        <end position="209"/>
    </location>
</feature>
<sequence length="209" mass="24099">MFTCKLSLAIVFVVHSNTRTDLTRSRQEALSKFQSWMNHNKFTLSTEKSIYILFSKTLGSPRTTWNNKPIKRAKSLKYVVVHLDDKLNWSDDIKIQTDKAHKLLLNLCAYRITPTATLQVMLGILPLHLQLQYEAHLTTLFGLQIPLSPNLTTIQPQDLEKKTADWSTYLSKFLNQDQTSLDEIEVPETPFQQKHLKIYTDGSITEFGM</sequence>
<protein>
    <recommendedName>
        <fullName evidence="4">Reverse transcriptase domain-containing protein</fullName>
    </recommendedName>
</protein>
<dbReference type="EMBL" id="BGPR01001397">
    <property type="protein sequence ID" value="GBM52856.1"/>
    <property type="molecule type" value="Genomic_DNA"/>
</dbReference>